<dbReference type="Proteomes" id="UP001519362">
    <property type="component" value="Unassembled WGS sequence"/>
</dbReference>
<keyword evidence="3" id="KW-0732">Signal</keyword>
<feature type="region of interest" description="Disordered" evidence="1">
    <location>
        <begin position="669"/>
        <end position="698"/>
    </location>
</feature>
<proteinExistence type="predicted"/>
<keyword evidence="5" id="KW-1185">Reference proteome</keyword>
<dbReference type="RefSeq" id="WP_165135484.1">
    <property type="nucleotide sequence ID" value="NZ_CP049253.1"/>
</dbReference>
<keyword evidence="2" id="KW-0472">Membrane</keyword>
<dbReference type="InterPro" id="IPR046112">
    <property type="entry name" value="DUF6049"/>
</dbReference>
<accession>A0ABS4ZIB7</accession>
<evidence type="ECO:0000313" key="4">
    <source>
        <dbReference type="EMBL" id="MBP2436803.1"/>
    </source>
</evidence>
<keyword evidence="2" id="KW-0812">Transmembrane</keyword>
<evidence type="ECO:0000256" key="3">
    <source>
        <dbReference type="SAM" id="SignalP"/>
    </source>
</evidence>
<reference evidence="4 5" key="1">
    <citation type="submission" date="2021-03" db="EMBL/GenBank/DDBJ databases">
        <title>Sequencing the genomes of 1000 actinobacteria strains.</title>
        <authorList>
            <person name="Klenk H.-P."/>
        </authorList>
    </citation>
    <scope>NUCLEOTIDE SEQUENCE [LARGE SCALE GENOMIC DNA]</scope>
    <source>
        <strain evidence="4 5">DSM 24221</strain>
    </source>
</reference>
<comment type="caution">
    <text evidence="4">The sequence shown here is derived from an EMBL/GenBank/DDBJ whole genome shotgun (WGS) entry which is preliminary data.</text>
</comment>
<dbReference type="EMBL" id="JAGIOL010000001">
    <property type="protein sequence ID" value="MBP2436803.1"/>
    <property type="molecule type" value="Genomic_DNA"/>
</dbReference>
<organism evidence="4 5">
    <name type="scientific">Microbacterium amylolyticum</name>
    <dbReference type="NCBI Taxonomy" id="936337"/>
    <lineage>
        <taxon>Bacteria</taxon>
        <taxon>Bacillati</taxon>
        <taxon>Actinomycetota</taxon>
        <taxon>Actinomycetes</taxon>
        <taxon>Micrococcales</taxon>
        <taxon>Microbacteriaceae</taxon>
        <taxon>Microbacterium</taxon>
    </lineage>
</organism>
<feature type="transmembrane region" description="Helical" evidence="2">
    <location>
        <begin position="645"/>
        <end position="663"/>
    </location>
</feature>
<protein>
    <recommendedName>
        <fullName evidence="6">2-oxoglutarate dehydrogenase</fullName>
    </recommendedName>
</protein>
<evidence type="ECO:0008006" key="6">
    <source>
        <dbReference type="Google" id="ProtNLM"/>
    </source>
</evidence>
<evidence type="ECO:0000313" key="5">
    <source>
        <dbReference type="Proteomes" id="UP001519362"/>
    </source>
</evidence>
<evidence type="ECO:0000256" key="2">
    <source>
        <dbReference type="SAM" id="Phobius"/>
    </source>
</evidence>
<feature type="signal peptide" evidence="3">
    <location>
        <begin position="1"/>
        <end position="22"/>
    </location>
</feature>
<keyword evidence="2" id="KW-1133">Transmembrane helix</keyword>
<dbReference type="Pfam" id="PF19516">
    <property type="entry name" value="DUF6049"/>
    <property type="match status" value="1"/>
</dbReference>
<feature type="chain" id="PRO_5045049325" description="2-oxoglutarate dehydrogenase" evidence="3">
    <location>
        <begin position="23"/>
        <end position="698"/>
    </location>
</feature>
<gene>
    <name evidence="4" type="ORF">JOF34_001389</name>
</gene>
<feature type="compositionally biased region" description="Basic and acidic residues" evidence="1">
    <location>
        <begin position="672"/>
        <end position="698"/>
    </location>
</feature>
<name>A0ABS4ZIB7_9MICO</name>
<evidence type="ECO:0000256" key="1">
    <source>
        <dbReference type="SAM" id="MobiDB-lite"/>
    </source>
</evidence>
<sequence>MLLAAMAMGAVLACGGTASAIAAPLPATVASLDEEPAPDADIADRPALRITPTSRGVAADGSLSVTLDIANATTEEFAADDVTLAIGAPITRRGDVAAWLSGNDSPSMTELATVPVDDVEANTAVTLNSALNLEDIPFGVYPLRAQYETGSGAVEARTILIVPDESQPAVTLIVPITGPVDTVGLYAPNTLATLTGADGLLTAQLDAVEGTSAVLAIDPAIPAAIRVLGDAAPASAALWLDRLMELPNERFALQFADADVSSQMRAGLEEPLTPVNLDTYLVGNASADGAGVPEDAPSLDELLAISDRETPQLFWPTPGSVDESVVTSLTDDSDARVLVPASHTASGNTAIGDDTIAYDDALATLLLDAADEDTVAARDDKLLRATAEMWIASNASEQPLLIALDRLGSDSLTTDDEGDTVAVTTPQVTADGLRDAVRAVAGRTDSASEDLTALLSADTQEVALTDAVANDTFIGAVNTFVADEPAIAHTASALVHPAQLIGQVRAEMLRVLSVSWATNPDGAEARAESFAVLTDQRAHAIDIQQPQPVQLLSPEAPMPVWIRNDLAYPARVVITAIPDDPRLSIERRTEVTAQPQSTTRVTIPIEARVGSGQVVVHYSLTSLSGEQIGPARDMDVTVRADWERIGIALFAVLVLSLLGFGAYRQVRRRRRDRAERDEQARQEPRNEAHSEQGMKESE</sequence>